<dbReference type="PRINTS" id="PR00455">
    <property type="entry name" value="HTHTETR"/>
</dbReference>
<dbReference type="PROSITE" id="PS50977">
    <property type="entry name" value="HTH_TETR_2"/>
    <property type="match status" value="1"/>
</dbReference>
<dbReference type="AlphaFoldDB" id="A0A895XLT7"/>
<evidence type="ECO:0000256" key="2">
    <source>
        <dbReference type="ARBA" id="ARBA00023125"/>
    </source>
</evidence>
<evidence type="ECO:0000256" key="5">
    <source>
        <dbReference type="SAM" id="MobiDB-lite"/>
    </source>
</evidence>
<name>A0A895XLT7_9ACTN</name>
<dbReference type="Pfam" id="PF00440">
    <property type="entry name" value="TetR_N"/>
    <property type="match status" value="1"/>
</dbReference>
<keyword evidence="3" id="KW-0804">Transcription</keyword>
<dbReference type="KEGG" id="nav:JQS30_12115"/>
<sequence length="270" mass="30020">MMSFASQPPGFTQSSQEDADLAEASSDPDSDVPPHGAMARGELSLREIKKRRTRAELADAALDLFSRQGFTETTLDQLVGAVGVSKRTFFRNFDSKESVAIATELDLWKVLRSRVAYGIQNSPQGTPLLAMLRDSFLDTLRVMPDGWEERFFTTRRFIAHHPAVQAAALRESDQVQRDIAKLGPYMGYDEDDMELLLVIEIALSAWRTGAKSWVSSRKIGRHRREPGNLIDNVQTAFEKVNSCADLPLGGAVRLGTVSPNDANKRERRAP</sequence>
<dbReference type="PANTHER" id="PTHR30055">
    <property type="entry name" value="HTH-TYPE TRANSCRIPTIONAL REGULATOR RUTR"/>
    <property type="match status" value="1"/>
</dbReference>
<dbReference type="Gene3D" id="1.10.357.10">
    <property type="entry name" value="Tetracycline Repressor, domain 2"/>
    <property type="match status" value="1"/>
</dbReference>
<accession>A0A895XLT7</accession>
<keyword evidence="8" id="KW-1185">Reference proteome</keyword>
<feature type="DNA-binding region" description="H-T-H motif" evidence="4">
    <location>
        <begin position="74"/>
        <end position="93"/>
    </location>
</feature>
<gene>
    <name evidence="7" type="ORF">JQS30_12115</name>
</gene>
<keyword evidence="2 4" id="KW-0238">DNA-binding</keyword>
<evidence type="ECO:0000313" key="7">
    <source>
        <dbReference type="EMBL" id="QSB04513.1"/>
    </source>
</evidence>
<dbReference type="InterPro" id="IPR009057">
    <property type="entry name" value="Homeodomain-like_sf"/>
</dbReference>
<protein>
    <submittedName>
        <fullName evidence="7">TetR family transcriptional regulator</fullName>
    </submittedName>
</protein>
<dbReference type="Proteomes" id="UP000662939">
    <property type="component" value="Chromosome"/>
</dbReference>
<feature type="compositionally biased region" description="Acidic residues" evidence="5">
    <location>
        <begin position="17"/>
        <end position="30"/>
    </location>
</feature>
<evidence type="ECO:0000256" key="3">
    <source>
        <dbReference type="ARBA" id="ARBA00023163"/>
    </source>
</evidence>
<organism evidence="7 8">
    <name type="scientific">Natronoglycomyces albus</name>
    <dbReference type="NCBI Taxonomy" id="2811108"/>
    <lineage>
        <taxon>Bacteria</taxon>
        <taxon>Bacillati</taxon>
        <taxon>Actinomycetota</taxon>
        <taxon>Actinomycetes</taxon>
        <taxon>Glycomycetales</taxon>
        <taxon>Glycomycetaceae</taxon>
        <taxon>Natronoglycomyces</taxon>
    </lineage>
</organism>
<dbReference type="InterPro" id="IPR001647">
    <property type="entry name" value="HTH_TetR"/>
</dbReference>
<feature type="compositionally biased region" description="Polar residues" evidence="5">
    <location>
        <begin position="1"/>
        <end position="16"/>
    </location>
</feature>
<dbReference type="SUPFAM" id="SSF46689">
    <property type="entry name" value="Homeodomain-like"/>
    <property type="match status" value="1"/>
</dbReference>
<dbReference type="InterPro" id="IPR050109">
    <property type="entry name" value="HTH-type_TetR-like_transc_reg"/>
</dbReference>
<evidence type="ECO:0000256" key="4">
    <source>
        <dbReference type="PROSITE-ProRule" id="PRU00335"/>
    </source>
</evidence>
<dbReference type="RefSeq" id="WP_213170512.1">
    <property type="nucleotide sequence ID" value="NZ_CP070496.1"/>
</dbReference>
<dbReference type="EMBL" id="CP070496">
    <property type="protein sequence ID" value="QSB04513.1"/>
    <property type="molecule type" value="Genomic_DNA"/>
</dbReference>
<dbReference type="PANTHER" id="PTHR30055:SF238">
    <property type="entry name" value="MYCOFACTOCIN BIOSYNTHESIS TRANSCRIPTIONAL REGULATOR MFTR-RELATED"/>
    <property type="match status" value="1"/>
</dbReference>
<evidence type="ECO:0000313" key="8">
    <source>
        <dbReference type="Proteomes" id="UP000662939"/>
    </source>
</evidence>
<feature type="region of interest" description="Disordered" evidence="5">
    <location>
        <begin position="1"/>
        <end position="40"/>
    </location>
</feature>
<reference evidence="7" key="1">
    <citation type="submission" date="2021-02" db="EMBL/GenBank/DDBJ databases">
        <title>Natronoglycomyces albus gen. nov., sp. nov, a haloalkaliphilic actinobacterium from a soda solonchak soil.</title>
        <authorList>
            <person name="Sorokin D.Y."/>
            <person name="Khijniak T.V."/>
            <person name="Zakharycheva A.P."/>
            <person name="Boueva O.V."/>
            <person name="Ariskina E.V."/>
            <person name="Hahnke R.L."/>
            <person name="Bunk B."/>
            <person name="Sproer C."/>
            <person name="Schumann P."/>
            <person name="Evtushenko L.I."/>
            <person name="Kublanov I.V."/>
        </authorList>
    </citation>
    <scope>NUCLEOTIDE SEQUENCE</scope>
    <source>
        <strain evidence="7">DSM 106290</strain>
    </source>
</reference>
<dbReference type="GO" id="GO:0000976">
    <property type="term" value="F:transcription cis-regulatory region binding"/>
    <property type="evidence" value="ECO:0007669"/>
    <property type="project" value="TreeGrafter"/>
</dbReference>
<keyword evidence="1" id="KW-0805">Transcription regulation</keyword>
<evidence type="ECO:0000259" key="6">
    <source>
        <dbReference type="PROSITE" id="PS50977"/>
    </source>
</evidence>
<dbReference type="GO" id="GO:0003700">
    <property type="term" value="F:DNA-binding transcription factor activity"/>
    <property type="evidence" value="ECO:0007669"/>
    <property type="project" value="TreeGrafter"/>
</dbReference>
<proteinExistence type="predicted"/>
<evidence type="ECO:0000256" key="1">
    <source>
        <dbReference type="ARBA" id="ARBA00023015"/>
    </source>
</evidence>
<feature type="domain" description="HTH tetR-type" evidence="6">
    <location>
        <begin position="51"/>
        <end position="111"/>
    </location>
</feature>